<gene>
    <name evidence="1" type="ORF">BACI71_10060</name>
</gene>
<name>A0A653LRI1_BACMY</name>
<organism evidence="1 2">
    <name type="scientific">Bacillus mycoides</name>
    <dbReference type="NCBI Taxonomy" id="1405"/>
    <lineage>
        <taxon>Bacteria</taxon>
        <taxon>Bacillati</taxon>
        <taxon>Bacillota</taxon>
        <taxon>Bacilli</taxon>
        <taxon>Bacillales</taxon>
        <taxon>Bacillaceae</taxon>
        <taxon>Bacillus</taxon>
        <taxon>Bacillus cereus group</taxon>
    </lineage>
</organism>
<proteinExistence type="predicted"/>
<sequence>MHPFCMKSMIDAENIYVFILKCERNCQKNLTDFIDTYEQTLI</sequence>
<dbReference type="AlphaFoldDB" id="A0A653LRI1"/>
<dbReference type="Proteomes" id="UP000437562">
    <property type="component" value="Unassembled WGS sequence"/>
</dbReference>
<evidence type="ECO:0000313" key="2">
    <source>
        <dbReference type="Proteomes" id="UP000437562"/>
    </source>
</evidence>
<evidence type="ECO:0000313" key="1">
    <source>
        <dbReference type="EMBL" id="VXA95016.1"/>
    </source>
</evidence>
<protein>
    <submittedName>
        <fullName evidence="1">Uncharacterized protein</fullName>
    </submittedName>
</protein>
<reference evidence="1 2" key="1">
    <citation type="submission" date="2019-10" db="EMBL/GenBank/DDBJ databases">
        <authorList>
            <person name="Karimi E."/>
        </authorList>
    </citation>
    <scope>NUCLEOTIDE SEQUENCE [LARGE SCALE GENOMIC DNA]</scope>
    <source>
        <strain evidence="1">Bacillus sp. 71</strain>
    </source>
</reference>
<accession>A0A653LRI1</accession>
<dbReference type="EMBL" id="CABWMC010000001">
    <property type="protein sequence ID" value="VXA95016.1"/>
    <property type="molecule type" value="Genomic_DNA"/>
</dbReference>